<keyword evidence="3" id="KW-1185">Reference proteome</keyword>
<dbReference type="Pfam" id="PF00134">
    <property type="entry name" value="Cyclin_N"/>
    <property type="match status" value="1"/>
</dbReference>
<protein>
    <recommendedName>
        <fullName evidence="1">Cyclin N-terminal domain-containing protein</fullName>
    </recommendedName>
</protein>
<dbReference type="PANTHER" id="PTHR15615:SF10">
    <property type="entry name" value="PHO85 CYCLIN-2-RELATED"/>
    <property type="match status" value="1"/>
</dbReference>
<dbReference type="GO" id="GO:0000307">
    <property type="term" value="C:cyclin-dependent protein kinase holoenzyme complex"/>
    <property type="evidence" value="ECO:0007669"/>
    <property type="project" value="TreeGrafter"/>
</dbReference>
<dbReference type="PANTHER" id="PTHR15615">
    <property type="match status" value="1"/>
</dbReference>
<organism evidence="2 3">
    <name type="scientific">Fusarium kuroshium</name>
    <dbReference type="NCBI Taxonomy" id="2010991"/>
    <lineage>
        <taxon>Eukaryota</taxon>
        <taxon>Fungi</taxon>
        <taxon>Dikarya</taxon>
        <taxon>Ascomycota</taxon>
        <taxon>Pezizomycotina</taxon>
        <taxon>Sordariomycetes</taxon>
        <taxon>Hypocreomycetidae</taxon>
        <taxon>Hypocreales</taxon>
        <taxon>Nectriaceae</taxon>
        <taxon>Fusarium</taxon>
        <taxon>Fusarium solani species complex</taxon>
    </lineage>
</organism>
<evidence type="ECO:0000313" key="3">
    <source>
        <dbReference type="Proteomes" id="UP000277212"/>
    </source>
</evidence>
<dbReference type="EMBL" id="NKUJ01000075">
    <property type="protein sequence ID" value="RMJ14893.1"/>
    <property type="molecule type" value="Genomic_DNA"/>
</dbReference>
<dbReference type="STRING" id="2010991.A0A3M2SBK6"/>
<dbReference type="OrthoDB" id="5072873at2759"/>
<dbReference type="GO" id="GO:0005634">
    <property type="term" value="C:nucleus"/>
    <property type="evidence" value="ECO:0007669"/>
    <property type="project" value="TreeGrafter"/>
</dbReference>
<feature type="domain" description="Cyclin N-terminal" evidence="1">
    <location>
        <begin position="56"/>
        <end position="158"/>
    </location>
</feature>
<dbReference type="InterPro" id="IPR013922">
    <property type="entry name" value="Cyclin_PHO80-like"/>
</dbReference>
<accession>A0A3M2SBK6</accession>
<dbReference type="CDD" id="cd20557">
    <property type="entry name" value="CYCLIN_ScPCL1-like"/>
    <property type="match status" value="1"/>
</dbReference>
<dbReference type="Proteomes" id="UP000277212">
    <property type="component" value="Unassembled WGS sequence"/>
</dbReference>
<name>A0A3M2SBK6_9HYPO</name>
<dbReference type="GO" id="GO:0019901">
    <property type="term" value="F:protein kinase binding"/>
    <property type="evidence" value="ECO:0007669"/>
    <property type="project" value="InterPro"/>
</dbReference>
<comment type="caution">
    <text evidence="2">The sequence shown here is derived from an EMBL/GenBank/DDBJ whole genome shotgun (WGS) entry which is preliminary data.</text>
</comment>
<dbReference type="InterPro" id="IPR036915">
    <property type="entry name" value="Cyclin-like_sf"/>
</dbReference>
<reference evidence="2 3" key="1">
    <citation type="submission" date="2017-06" db="EMBL/GenBank/DDBJ databases">
        <title>Comparative genomic analysis of Ambrosia Fusariam Clade fungi.</title>
        <authorList>
            <person name="Stajich J.E."/>
            <person name="Carrillo J."/>
            <person name="Kijimoto T."/>
            <person name="Eskalen A."/>
            <person name="O'Donnell K."/>
            <person name="Kasson M."/>
        </authorList>
    </citation>
    <scope>NUCLEOTIDE SEQUENCE [LARGE SCALE GENOMIC DNA]</scope>
    <source>
        <strain evidence="2">UCR3666</strain>
    </source>
</reference>
<dbReference type="GO" id="GO:0016538">
    <property type="term" value="F:cyclin-dependent protein serine/threonine kinase regulator activity"/>
    <property type="evidence" value="ECO:0007669"/>
    <property type="project" value="TreeGrafter"/>
</dbReference>
<evidence type="ECO:0000259" key="1">
    <source>
        <dbReference type="Pfam" id="PF00134"/>
    </source>
</evidence>
<sequence>MNYLAAGKDELNALALRKLARQPINRDMIAYVSSFAAMVTQCGPSGGNASLVSPEDFIVVLIQASGTQVTTLMGALVYLVRLQSKLQPGVKGHHTTNHLIFLASLILAAKYLEDNALMNKHWAHISSGGARGQETSFSLREINLMEIQMLDLLGWELCITPEDLFIVCEPFLAPIRVAIQRFRARDFLHRSTPL</sequence>
<dbReference type="InterPro" id="IPR006671">
    <property type="entry name" value="Cyclin_N"/>
</dbReference>
<dbReference type="AlphaFoldDB" id="A0A3M2SBK6"/>
<evidence type="ECO:0000313" key="2">
    <source>
        <dbReference type="EMBL" id="RMJ14893.1"/>
    </source>
</evidence>
<proteinExistence type="predicted"/>
<dbReference type="SUPFAM" id="SSF47954">
    <property type="entry name" value="Cyclin-like"/>
    <property type="match status" value="1"/>
</dbReference>
<dbReference type="Gene3D" id="1.10.472.10">
    <property type="entry name" value="Cyclin-like"/>
    <property type="match status" value="1"/>
</dbReference>
<gene>
    <name evidence="2" type="ORF">CDV36_005453</name>
</gene>